<accession>A0A6J4QTN2</accession>
<dbReference type="EMBL" id="CADCUW010000628">
    <property type="protein sequence ID" value="CAA9453261.1"/>
    <property type="molecule type" value="Genomic_DNA"/>
</dbReference>
<name>A0A6J4QTN2_9ACTN</name>
<protein>
    <submittedName>
        <fullName evidence="1">Uncharacterized protein</fullName>
    </submittedName>
</protein>
<sequence length="38" mass="4074">MYFAVNTTNTTARTTKKAVAAMGNRFVDTGTIFLSVSS</sequence>
<reference evidence="1" key="1">
    <citation type="submission" date="2020-02" db="EMBL/GenBank/DDBJ databases">
        <authorList>
            <person name="Meier V. D."/>
        </authorList>
    </citation>
    <scope>NUCLEOTIDE SEQUENCE</scope>
    <source>
        <strain evidence="1">AVDCRST_MAG01</strain>
    </source>
</reference>
<organism evidence="1">
    <name type="scientific">uncultured Rubrobacteraceae bacterium</name>
    <dbReference type="NCBI Taxonomy" id="349277"/>
    <lineage>
        <taxon>Bacteria</taxon>
        <taxon>Bacillati</taxon>
        <taxon>Actinomycetota</taxon>
        <taxon>Rubrobacteria</taxon>
        <taxon>Rubrobacterales</taxon>
        <taxon>Rubrobacteraceae</taxon>
        <taxon>environmental samples</taxon>
    </lineage>
</organism>
<dbReference type="AlphaFoldDB" id="A0A6J4QTN2"/>
<evidence type="ECO:0000313" key="1">
    <source>
        <dbReference type="EMBL" id="CAA9453261.1"/>
    </source>
</evidence>
<proteinExistence type="predicted"/>
<gene>
    <name evidence="1" type="ORF">AVDCRST_MAG01-01-4840</name>
</gene>